<evidence type="ECO:0000259" key="2">
    <source>
        <dbReference type="Pfam" id="PF01636"/>
    </source>
</evidence>
<dbReference type="Gene3D" id="3.30.200.20">
    <property type="entry name" value="Phosphorylase Kinase, domain 1"/>
    <property type="match status" value="1"/>
</dbReference>
<feature type="region of interest" description="Disordered" evidence="1">
    <location>
        <begin position="583"/>
        <end position="650"/>
    </location>
</feature>
<keyword evidence="4" id="KW-1185">Reference proteome</keyword>
<dbReference type="InterPro" id="IPR011009">
    <property type="entry name" value="Kinase-like_dom_sf"/>
</dbReference>
<dbReference type="Pfam" id="PF01636">
    <property type="entry name" value="APH"/>
    <property type="match status" value="1"/>
</dbReference>
<feature type="region of interest" description="Disordered" evidence="1">
    <location>
        <begin position="1"/>
        <end position="21"/>
    </location>
</feature>
<evidence type="ECO:0000313" key="4">
    <source>
        <dbReference type="Proteomes" id="UP000814176"/>
    </source>
</evidence>
<dbReference type="SUPFAM" id="SSF56112">
    <property type="entry name" value="Protein kinase-like (PK-like)"/>
    <property type="match status" value="1"/>
</dbReference>
<feature type="region of interest" description="Disordered" evidence="1">
    <location>
        <begin position="338"/>
        <end position="363"/>
    </location>
</feature>
<dbReference type="EMBL" id="JADCUA010000013">
    <property type="protein sequence ID" value="KAH9835230.1"/>
    <property type="molecule type" value="Genomic_DNA"/>
</dbReference>
<dbReference type="InterPro" id="IPR002575">
    <property type="entry name" value="Aminoglycoside_PTrfase"/>
</dbReference>
<feature type="region of interest" description="Disordered" evidence="1">
    <location>
        <begin position="238"/>
        <end position="257"/>
    </location>
</feature>
<feature type="compositionally biased region" description="Basic and acidic residues" evidence="1">
    <location>
        <begin position="619"/>
        <end position="628"/>
    </location>
</feature>
<feature type="compositionally biased region" description="Acidic residues" evidence="1">
    <location>
        <begin position="340"/>
        <end position="361"/>
    </location>
</feature>
<feature type="domain" description="Aminoglycoside phosphotransferase" evidence="2">
    <location>
        <begin position="80"/>
        <end position="205"/>
    </location>
</feature>
<dbReference type="PANTHER" id="PTHR21310">
    <property type="entry name" value="AMINOGLYCOSIDE PHOSPHOTRANSFERASE-RELATED-RELATED"/>
    <property type="match status" value="1"/>
</dbReference>
<dbReference type="InterPro" id="IPR051678">
    <property type="entry name" value="AGP_Transferase"/>
</dbReference>
<proteinExistence type="predicted"/>
<organism evidence="3 4">
    <name type="scientific">Rhodofomes roseus</name>
    <dbReference type="NCBI Taxonomy" id="34475"/>
    <lineage>
        <taxon>Eukaryota</taxon>
        <taxon>Fungi</taxon>
        <taxon>Dikarya</taxon>
        <taxon>Basidiomycota</taxon>
        <taxon>Agaricomycotina</taxon>
        <taxon>Agaricomycetes</taxon>
        <taxon>Polyporales</taxon>
        <taxon>Rhodofomes</taxon>
    </lineage>
</organism>
<feature type="compositionally biased region" description="Acidic residues" evidence="1">
    <location>
        <begin position="596"/>
        <end position="608"/>
    </location>
</feature>
<protein>
    <recommendedName>
        <fullName evidence="2">Aminoglycoside phosphotransferase domain-containing protein</fullName>
    </recommendedName>
</protein>
<dbReference type="RefSeq" id="XP_047777663.1">
    <property type="nucleotide sequence ID" value="XM_047924080.1"/>
</dbReference>
<evidence type="ECO:0000313" key="3">
    <source>
        <dbReference type="EMBL" id="KAH9835230.1"/>
    </source>
</evidence>
<comment type="caution">
    <text evidence="3">The sequence shown here is derived from an EMBL/GenBank/DDBJ whole genome shotgun (WGS) entry which is preliminary data.</text>
</comment>
<evidence type="ECO:0000256" key="1">
    <source>
        <dbReference type="SAM" id="MobiDB-lite"/>
    </source>
</evidence>
<dbReference type="GeneID" id="72004812"/>
<reference evidence="3 4" key="1">
    <citation type="journal article" date="2021" name="Environ. Microbiol.">
        <title>Gene family expansions and transcriptome signatures uncover fungal adaptations to wood decay.</title>
        <authorList>
            <person name="Hage H."/>
            <person name="Miyauchi S."/>
            <person name="Viragh M."/>
            <person name="Drula E."/>
            <person name="Min B."/>
            <person name="Chaduli D."/>
            <person name="Navarro D."/>
            <person name="Favel A."/>
            <person name="Norest M."/>
            <person name="Lesage-Meessen L."/>
            <person name="Balint B."/>
            <person name="Merenyi Z."/>
            <person name="de Eugenio L."/>
            <person name="Morin E."/>
            <person name="Martinez A.T."/>
            <person name="Baldrian P."/>
            <person name="Stursova M."/>
            <person name="Martinez M.J."/>
            <person name="Novotny C."/>
            <person name="Magnuson J.K."/>
            <person name="Spatafora J.W."/>
            <person name="Maurice S."/>
            <person name="Pangilinan J."/>
            <person name="Andreopoulos W."/>
            <person name="LaButti K."/>
            <person name="Hundley H."/>
            <person name="Na H."/>
            <person name="Kuo A."/>
            <person name="Barry K."/>
            <person name="Lipzen A."/>
            <person name="Henrissat B."/>
            <person name="Riley R."/>
            <person name="Ahrendt S."/>
            <person name="Nagy L.G."/>
            <person name="Grigoriev I.V."/>
            <person name="Martin F."/>
            <person name="Rosso M.N."/>
        </authorList>
    </citation>
    <scope>NUCLEOTIDE SEQUENCE [LARGE SCALE GENOMIC DNA]</scope>
    <source>
        <strain evidence="3 4">CIRM-BRFM 1785</strain>
    </source>
</reference>
<sequence>MFRGEHASLPPNNSAATHRGMADDLCSRPPLAWDWDIEHADRKAEAKADAAVHGAPPFQVDRKLLKDIVHEKMGENVVRIKFLGAGTFHKAYSITLVSGREVIARVARRFMPRLKTESEIATMQYLRERTNVPVPDVYHYDANPFNRLGGEYIIMSKAPGIPLSKVFHSLSHEQLAALMENVAALIIPLFAHRFPSIGSLYLGPDLDASPPTAVPPYLSSAAPTPTVASYLPAITRAPSSTAGSTATATPASASTSARSQFHVGPIVSWPFFGSHRGELPHPSEMDRGPWTTTHTYLEACAAREVEGVRRENDGKAAPHRLHLDPGEVDASRHHHVEALPGDESDTSEEWDWDESEDEWEGPGDNMYRDYRRMQRSTFLVAHLKEREEKVRREMERVVKMMERLGVRLPGSEKQEGDGGGGGGGSSSSEEFGLDCHDLSLENVFVDERDHSKITCIIDWESTTTRPLWACAHVPTFLQSSPFTSKLFRATVERLASRPAAFPPFASSALPIVIPSFADGHPTPIDITHVVEEWLHHEAAGARLRMAHRCIEWDGWEEGLVNSILGPEEEEEEWFKSWECEKSGVHTPEQVPAEVYGDGEADGSSEDSESPTLVDAASSDGERKAEGPGKADASANGNGKAGGKGVPKVPMAKKVMECEKEKEKLLKGTGDYCGGRGGELGRRLEAWLHVSGDGTGRVGLERRWTGEGYEDVEVPLGQ</sequence>
<gene>
    <name evidence="3" type="ORF">C8Q71DRAFT_764743</name>
</gene>
<feature type="compositionally biased region" description="Basic and acidic residues" evidence="1">
    <location>
        <begin position="406"/>
        <end position="416"/>
    </location>
</feature>
<dbReference type="Proteomes" id="UP000814176">
    <property type="component" value="Unassembled WGS sequence"/>
</dbReference>
<accession>A0ABQ8KCA5</accession>
<feature type="region of interest" description="Disordered" evidence="1">
    <location>
        <begin position="406"/>
        <end position="430"/>
    </location>
</feature>
<dbReference type="PANTHER" id="PTHR21310:SF13">
    <property type="entry name" value="AMINOGLYCOSIDE PHOSPHOTRANSFERASE DOMAIN-CONTAINING PROTEIN"/>
    <property type="match status" value="1"/>
</dbReference>
<name>A0ABQ8KCA5_9APHY</name>